<dbReference type="InterPro" id="IPR053358">
    <property type="entry name" value="Diff-assoc_signaling"/>
</dbReference>
<keyword evidence="4" id="KW-1185">Reference proteome</keyword>
<comment type="caution">
    <text evidence="3">The sequence shown here is derived from an EMBL/GenBank/DDBJ whole genome shotgun (WGS) entry which is preliminary data.</text>
</comment>
<gene>
    <name evidence="3" type="ORF">ODALV1_LOCUS142</name>
</gene>
<feature type="region of interest" description="Disordered" evidence="1">
    <location>
        <begin position="480"/>
        <end position="501"/>
    </location>
</feature>
<dbReference type="EMBL" id="CAXLJM020000001">
    <property type="protein sequence ID" value="CAL8068164.1"/>
    <property type="molecule type" value="Genomic_DNA"/>
</dbReference>
<keyword evidence="2" id="KW-0732">Signal</keyword>
<dbReference type="PANTHER" id="PTHR34261">
    <property type="entry name" value="APC REGULATOR OF WNT-SIGNALING PATHWAY-RELATED"/>
    <property type="match status" value="1"/>
</dbReference>
<evidence type="ECO:0000256" key="2">
    <source>
        <dbReference type="SAM" id="SignalP"/>
    </source>
</evidence>
<evidence type="ECO:0000313" key="3">
    <source>
        <dbReference type="EMBL" id="CAL8068164.1"/>
    </source>
</evidence>
<accession>A0ABP1PHR3</accession>
<dbReference type="PANTHER" id="PTHR34261:SF1">
    <property type="entry name" value="TUBULIN POLYMERIZATION-PROMOTING PROTEIN"/>
    <property type="match status" value="1"/>
</dbReference>
<sequence length="501" mass="56701">MKLNSGVKCAHSALAVLVLLTLQVVAQSEDTFDGLMPYRTTNGSVCVTPCSQRGWDYNWCYTREKPSGWTDEHGGWGHCSPGPGVTYKGQSCQTSCEKYEGYYWCYTDQVNHIWDYCGQTQETQGFPFVVQQKTIHGVPCLSACTNGWENYGWCSKVGGSWDYCSPKPFHDIYGSRCASNCDYVGESYSWCYLEEGSWEKCGQQSVSSNTQYTFIGSKCLTPCVLDASGDGRNRCYDATKEKRECSRHTGLATNNLKCFSECDYRGGNHGGSVSYDWCWTSQDLRSHWSTCSNVATDPEEFNVHKRAPTRKKDIFPKSRIPLNYTKTGSIINIVAHVDDKGNHQVTFMEKLTREGTQAQYPMETSELAACAKSCLENWRSLNYQVLGNSNTGQLAISHEKLSPGIRLDQQTRYTENGVEYYNLQMQINGLRRNKRGQSTTCAEVQIEREVMRTNPQRAIDALLRSLYEKYAVHVKRFGYPKEFDENQPGPSNRYPHDELGG</sequence>
<evidence type="ECO:0000256" key="1">
    <source>
        <dbReference type="SAM" id="MobiDB-lite"/>
    </source>
</evidence>
<protein>
    <recommendedName>
        <fullName evidence="5">Hemicentin-1</fullName>
    </recommendedName>
</protein>
<feature type="chain" id="PRO_5046256992" description="Hemicentin-1" evidence="2">
    <location>
        <begin position="29"/>
        <end position="501"/>
    </location>
</feature>
<feature type="signal peptide" evidence="2">
    <location>
        <begin position="1"/>
        <end position="28"/>
    </location>
</feature>
<organism evidence="3 4">
    <name type="scientific">Orchesella dallaii</name>
    <dbReference type="NCBI Taxonomy" id="48710"/>
    <lineage>
        <taxon>Eukaryota</taxon>
        <taxon>Metazoa</taxon>
        <taxon>Ecdysozoa</taxon>
        <taxon>Arthropoda</taxon>
        <taxon>Hexapoda</taxon>
        <taxon>Collembola</taxon>
        <taxon>Entomobryomorpha</taxon>
        <taxon>Entomobryoidea</taxon>
        <taxon>Orchesellidae</taxon>
        <taxon>Orchesellinae</taxon>
        <taxon>Orchesella</taxon>
    </lineage>
</organism>
<name>A0ABP1PHR3_9HEXA</name>
<evidence type="ECO:0000313" key="4">
    <source>
        <dbReference type="Proteomes" id="UP001642540"/>
    </source>
</evidence>
<evidence type="ECO:0008006" key="5">
    <source>
        <dbReference type="Google" id="ProtNLM"/>
    </source>
</evidence>
<proteinExistence type="predicted"/>
<reference evidence="3 4" key="1">
    <citation type="submission" date="2024-08" db="EMBL/GenBank/DDBJ databases">
        <authorList>
            <person name="Cucini C."/>
            <person name="Frati F."/>
        </authorList>
    </citation>
    <scope>NUCLEOTIDE SEQUENCE [LARGE SCALE GENOMIC DNA]</scope>
</reference>
<dbReference type="Proteomes" id="UP001642540">
    <property type="component" value="Unassembled WGS sequence"/>
</dbReference>